<protein>
    <recommendedName>
        <fullName evidence="3">Tryptophan synthase subunit beta like protein</fullName>
    </recommendedName>
</protein>
<evidence type="ECO:0008006" key="3">
    <source>
        <dbReference type="Google" id="ProtNLM"/>
    </source>
</evidence>
<reference evidence="1 2" key="1">
    <citation type="journal article" date="2014" name="Genome Announc.">
        <title>Genome Sequence of Gammaproteobacterial Pseudohaliea rubra Type Strain DSM 19751, Isolated from Coastal Seawater of the Mediterranean Sea.</title>
        <authorList>
            <person name="Spring S."/>
            <person name="Fiebig A."/>
            <person name="Riedel T."/>
            <person name="Goker M."/>
            <person name="Klenk H.P."/>
        </authorList>
    </citation>
    <scope>NUCLEOTIDE SEQUENCE [LARGE SCALE GENOMIC DNA]</scope>
    <source>
        <strain evidence="1 2">DSM 19751</strain>
    </source>
</reference>
<dbReference type="RefSeq" id="WP_035514854.1">
    <property type="nucleotide sequence ID" value="NZ_KN234751.1"/>
</dbReference>
<proteinExistence type="predicted"/>
<dbReference type="Proteomes" id="UP000029640">
    <property type="component" value="Unassembled WGS sequence"/>
</dbReference>
<keyword evidence="2" id="KW-1185">Reference proteome</keyword>
<dbReference type="EMBL" id="AUVB01000042">
    <property type="protein sequence ID" value="KGE03941.1"/>
    <property type="molecule type" value="Genomic_DNA"/>
</dbReference>
<dbReference type="OrthoDB" id="8527830at2"/>
<dbReference type="HOGENOM" id="CLU_166086_0_0_6"/>
<comment type="caution">
    <text evidence="1">The sequence shown here is derived from an EMBL/GenBank/DDBJ whole genome shotgun (WGS) entry which is preliminary data.</text>
</comment>
<organism evidence="1 2">
    <name type="scientific">Pseudohaliea rubra DSM 19751</name>
    <dbReference type="NCBI Taxonomy" id="1265313"/>
    <lineage>
        <taxon>Bacteria</taxon>
        <taxon>Pseudomonadati</taxon>
        <taxon>Pseudomonadota</taxon>
        <taxon>Gammaproteobacteria</taxon>
        <taxon>Cellvibrionales</taxon>
        <taxon>Halieaceae</taxon>
        <taxon>Pseudohaliea</taxon>
    </lineage>
</organism>
<gene>
    <name evidence="1" type="ORF">HRUBRA_01446</name>
</gene>
<evidence type="ECO:0000313" key="1">
    <source>
        <dbReference type="EMBL" id="KGE03941.1"/>
    </source>
</evidence>
<dbReference type="AlphaFoldDB" id="A0A095XW69"/>
<name>A0A095XW69_9GAMM</name>
<dbReference type="STRING" id="1265313.HRUBRA_01446"/>
<sequence length="109" mass="11859">MPFVKRNAEGTIVAASQREEGDCAEEISETELLASGFLDRLAGVEGREGRHLAGTDLELVRVIEDVVDLLVEKGVILFTELPESAQKKVLARQQLRSRIGGSLNLLGDD</sequence>
<evidence type="ECO:0000313" key="2">
    <source>
        <dbReference type="Proteomes" id="UP000029640"/>
    </source>
</evidence>
<dbReference type="eggNOG" id="ENOG5032ZRD">
    <property type="taxonomic scope" value="Bacteria"/>
</dbReference>
<accession>A0A095XW69</accession>